<dbReference type="InterPro" id="IPR039421">
    <property type="entry name" value="Type_1_exporter"/>
</dbReference>
<evidence type="ECO:0000256" key="3">
    <source>
        <dbReference type="ARBA" id="ARBA00022741"/>
    </source>
</evidence>
<sequence length="582" mass="64567">MNIAIRLVSEIKHFWKLFAAGMILMLVSGFMIQGAPLIVQGVIDNLLTPVSKGAILDTGRLMNQLGLFVGLTVVGNAISYGSVRLLMHVANKVGETLRNRAYDTMQALPISYFDDKPAGKISARIVNDTETLRSQFYGTMLSNVIINLLWVVIIYVVLLSLNLWLGVALLLLIPIFIFWQKAYGKQTEAAMTDFYEAQSELNSQVNEAMNGASIIQLFGQEESMTEQFDVTAQRMLTSDLKMTKVEATMSWTLVELFKRLVLALILTTVGYYVIGGRLGITAGLIFSYVNYVERLFNALGMLVRLLPNMQRSLATGKRVYELLDQALEADSEEVLTVSAGNVVFENVSFAYKDDNWVLKNISIDAKKGQTIALVGHTGSGKSSIMNLLFRFYDPQQGRILIDGQDISNYNRESVRADMGIVLQDPYLFTGTIASNVAMDDADMPEAVIKEALEKVGASPMLERLDQGIYEPVVEKGNAFSSGERQLIAFARTLASDPKILILDEATSHIDTETEVVIQKAMDVVKEGRTTFIIAHRLSTIQTADQILVLHEGEIVERGNHQELLALGGRYADMHRLQQRVSV</sequence>
<dbReference type="PROSITE" id="PS50929">
    <property type="entry name" value="ABC_TM1F"/>
    <property type="match status" value="1"/>
</dbReference>
<dbReference type="InterPro" id="IPR011527">
    <property type="entry name" value="ABC1_TM_dom"/>
</dbReference>
<proteinExistence type="predicted"/>
<dbReference type="SUPFAM" id="SSF52540">
    <property type="entry name" value="P-loop containing nucleoside triphosphate hydrolases"/>
    <property type="match status" value="1"/>
</dbReference>
<evidence type="ECO:0000256" key="1">
    <source>
        <dbReference type="ARBA" id="ARBA00004651"/>
    </source>
</evidence>
<evidence type="ECO:0000256" key="6">
    <source>
        <dbReference type="ARBA" id="ARBA00023136"/>
    </source>
</evidence>
<comment type="caution">
    <text evidence="10">The sequence shown here is derived from an EMBL/GenBank/DDBJ whole genome shotgun (WGS) entry which is preliminary data.</text>
</comment>
<feature type="domain" description="ABC transporter" evidence="8">
    <location>
        <begin position="342"/>
        <end position="576"/>
    </location>
</feature>
<feature type="domain" description="ABC transmembrane type-1" evidence="9">
    <location>
        <begin position="19"/>
        <end position="311"/>
    </location>
</feature>
<dbReference type="EMBL" id="JAUSTM010000002">
    <property type="protein sequence ID" value="MDQ0221767.1"/>
    <property type="molecule type" value="Genomic_DNA"/>
</dbReference>
<dbReference type="GO" id="GO:0005524">
    <property type="term" value="F:ATP binding"/>
    <property type="evidence" value="ECO:0007669"/>
    <property type="project" value="UniProtKB-KW"/>
</dbReference>
<protein>
    <submittedName>
        <fullName evidence="10">ATP-binding cassette subfamily B tetracycline resistance protein</fullName>
    </submittedName>
</protein>
<dbReference type="InterPro" id="IPR003439">
    <property type="entry name" value="ABC_transporter-like_ATP-bd"/>
</dbReference>
<dbReference type="PANTHER" id="PTHR24221">
    <property type="entry name" value="ATP-BINDING CASSETTE SUB-FAMILY B"/>
    <property type="match status" value="1"/>
</dbReference>
<dbReference type="RefSeq" id="WP_307120994.1">
    <property type="nucleotide sequence ID" value="NZ_JAUSTM010000002.1"/>
</dbReference>
<dbReference type="CDD" id="cd18544">
    <property type="entry name" value="ABC_6TM_TmrA_like"/>
    <property type="match status" value="1"/>
</dbReference>
<evidence type="ECO:0000256" key="7">
    <source>
        <dbReference type="SAM" id="Phobius"/>
    </source>
</evidence>
<evidence type="ECO:0000256" key="5">
    <source>
        <dbReference type="ARBA" id="ARBA00022989"/>
    </source>
</evidence>
<dbReference type="SUPFAM" id="SSF90123">
    <property type="entry name" value="ABC transporter transmembrane region"/>
    <property type="match status" value="1"/>
</dbReference>
<keyword evidence="3" id="KW-0547">Nucleotide-binding</keyword>
<dbReference type="PROSITE" id="PS00211">
    <property type="entry name" value="ABC_TRANSPORTER_1"/>
    <property type="match status" value="1"/>
</dbReference>
<evidence type="ECO:0000256" key="2">
    <source>
        <dbReference type="ARBA" id="ARBA00022692"/>
    </source>
</evidence>
<evidence type="ECO:0000313" key="11">
    <source>
        <dbReference type="Proteomes" id="UP001223079"/>
    </source>
</evidence>
<reference evidence="10 11" key="1">
    <citation type="submission" date="2023-07" db="EMBL/GenBank/DDBJ databases">
        <title>Genomic Encyclopedia of Type Strains, Phase IV (KMG-IV): sequencing the most valuable type-strain genomes for metagenomic binning, comparative biology and taxonomic classification.</title>
        <authorList>
            <person name="Goeker M."/>
        </authorList>
    </citation>
    <scope>NUCLEOTIDE SEQUENCE [LARGE SCALE GENOMIC DNA]</scope>
    <source>
        <strain evidence="10 11">DSM 105143</strain>
    </source>
</reference>
<feature type="transmembrane region" description="Helical" evidence="7">
    <location>
        <begin position="136"/>
        <end position="157"/>
    </location>
</feature>
<dbReference type="Pfam" id="PF00664">
    <property type="entry name" value="ABC_membrane"/>
    <property type="match status" value="1"/>
</dbReference>
<keyword evidence="2 7" id="KW-0812">Transmembrane</keyword>
<dbReference type="InterPro" id="IPR003593">
    <property type="entry name" value="AAA+_ATPase"/>
</dbReference>
<evidence type="ECO:0000256" key="4">
    <source>
        <dbReference type="ARBA" id="ARBA00022840"/>
    </source>
</evidence>
<dbReference type="InterPro" id="IPR036640">
    <property type="entry name" value="ABC1_TM_sf"/>
</dbReference>
<dbReference type="Pfam" id="PF00005">
    <property type="entry name" value="ABC_tran"/>
    <property type="match status" value="1"/>
</dbReference>
<dbReference type="CDD" id="cd03254">
    <property type="entry name" value="ABCC_Glucan_exporter_like"/>
    <property type="match status" value="1"/>
</dbReference>
<name>A0ABT9YQA3_9STRE</name>
<evidence type="ECO:0000259" key="8">
    <source>
        <dbReference type="PROSITE" id="PS50893"/>
    </source>
</evidence>
<accession>A0ABT9YQA3</accession>
<evidence type="ECO:0000313" key="10">
    <source>
        <dbReference type="EMBL" id="MDQ0221767.1"/>
    </source>
</evidence>
<keyword evidence="6 7" id="KW-0472">Membrane</keyword>
<feature type="transmembrane region" description="Helical" evidence="7">
    <location>
        <begin position="256"/>
        <end position="274"/>
    </location>
</feature>
<dbReference type="Proteomes" id="UP001223079">
    <property type="component" value="Unassembled WGS sequence"/>
</dbReference>
<organism evidence="10 11">
    <name type="scientific">Streptococcus moroccensis</name>
    <dbReference type="NCBI Taxonomy" id="1451356"/>
    <lineage>
        <taxon>Bacteria</taxon>
        <taxon>Bacillati</taxon>
        <taxon>Bacillota</taxon>
        <taxon>Bacilli</taxon>
        <taxon>Lactobacillales</taxon>
        <taxon>Streptococcaceae</taxon>
        <taxon>Streptococcus</taxon>
    </lineage>
</organism>
<dbReference type="Gene3D" id="1.20.1560.10">
    <property type="entry name" value="ABC transporter type 1, transmembrane domain"/>
    <property type="match status" value="1"/>
</dbReference>
<dbReference type="InterPro" id="IPR017871">
    <property type="entry name" value="ABC_transporter-like_CS"/>
</dbReference>
<feature type="transmembrane region" description="Helical" evidence="7">
    <location>
        <begin position="63"/>
        <end position="83"/>
    </location>
</feature>
<dbReference type="SMART" id="SM00382">
    <property type="entry name" value="AAA"/>
    <property type="match status" value="1"/>
</dbReference>
<keyword evidence="4 10" id="KW-0067">ATP-binding</keyword>
<evidence type="ECO:0000259" key="9">
    <source>
        <dbReference type="PROSITE" id="PS50929"/>
    </source>
</evidence>
<feature type="transmembrane region" description="Helical" evidence="7">
    <location>
        <begin position="163"/>
        <end position="179"/>
    </location>
</feature>
<feature type="transmembrane region" description="Helical" evidence="7">
    <location>
        <begin position="21"/>
        <end position="43"/>
    </location>
</feature>
<dbReference type="InterPro" id="IPR027417">
    <property type="entry name" value="P-loop_NTPase"/>
</dbReference>
<keyword evidence="5 7" id="KW-1133">Transmembrane helix</keyword>
<gene>
    <name evidence="10" type="ORF">J2S23_000299</name>
</gene>
<dbReference type="PANTHER" id="PTHR24221:SF430">
    <property type="entry name" value="MULTIDRUG RESISTANCE ABC TRANSPORTER ATP-BINDING_PERMEASE PROTEIN YHEH-RELATED"/>
    <property type="match status" value="1"/>
</dbReference>
<keyword evidence="11" id="KW-1185">Reference proteome</keyword>
<dbReference type="Gene3D" id="3.40.50.300">
    <property type="entry name" value="P-loop containing nucleotide triphosphate hydrolases"/>
    <property type="match status" value="1"/>
</dbReference>
<dbReference type="PROSITE" id="PS50893">
    <property type="entry name" value="ABC_TRANSPORTER_2"/>
    <property type="match status" value="1"/>
</dbReference>
<comment type="subcellular location">
    <subcellularLocation>
        <location evidence="1">Cell membrane</location>
        <topology evidence="1">Multi-pass membrane protein</topology>
    </subcellularLocation>
</comment>